<organism evidence="8 9">
    <name type="scientific">Herbiconiux oxytropis</name>
    <dbReference type="NCBI Taxonomy" id="2970915"/>
    <lineage>
        <taxon>Bacteria</taxon>
        <taxon>Bacillati</taxon>
        <taxon>Actinomycetota</taxon>
        <taxon>Actinomycetes</taxon>
        <taxon>Micrococcales</taxon>
        <taxon>Microbacteriaceae</taxon>
        <taxon>Herbiconiux</taxon>
    </lineage>
</organism>
<gene>
    <name evidence="8" type="ORF">N1028_14630</name>
</gene>
<sequence length="368" mass="38808">MPTTVDAAVTHRGALDLSVEPLVLRDPGARDVVVEIDATAFCYSDWIAVAGGTGLPELDLYPVVLGHSAVGRVVSAGSSARHREGQRVLITATPECGECFWCTNGRIDQCEGLFVPAPVIGALEDGREVRAPGSSATYAELSVIRDIQVFPVESDLPDTWLAMFGCGIISGMGAVVNVGRIEPGSSVVVVGCGQEGLWMVQAARALGARTIVAVEPLAARRELALRLGATDAVDPSGLDEAELRDAVIGLLDGRGADYGFDAGGSIASVQQAFAFTRLGGVVTMTTYVRRDSTVDLPLFDLALRGRDVRSSQSGRLDMRRDLAQFLPWLESGAVDAEALLGEVRPLALANEALAASRDRTELTPILLP</sequence>
<keyword evidence="5" id="KW-0560">Oxidoreductase</keyword>
<dbReference type="EMBL" id="JANLCK010000008">
    <property type="protein sequence ID" value="MCS5727133.1"/>
    <property type="molecule type" value="Genomic_DNA"/>
</dbReference>
<dbReference type="AlphaFoldDB" id="A0AA42BWU0"/>
<evidence type="ECO:0000259" key="7">
    <source>
        <dbReference type="Pfam" id="PF08240"/>
    </source>
</evidence>
<dbReference type="Gene3D" id="3.90.180.10">
    <property type="entry name" value="Medium-chain alcohol dehydrogenases, catalytic domain"/>
    <property type="match status" value="1"/>
</dbReference>
<evidence type="ECO:0000256" key="5">
    <source>
        <dbReference type="ARBA" id="ARBA00023002"/>
    </source>
</evidence>
<dbReference type="PANTHER" id="PTHR43350:SF17">
    <property type="entry name" value="NAD-DEPENDENT ALCOHOL DEHYDROGENASE"/>
    <property type="match status" value="1"/>
</dbReference>
<name>A0AA42BWU0_9MICO</name>
<dbReference type="PANTHER" id="PTHR43350">
    <property type="entry name" value="NAD-DEPENDENT ALCOHOL DEHYDROGENASE"/>
    <property type="match status" value="1"/>
</dbReference>
<evidence type="ECO:0000256" key="4">
    <source>
        <dbReference type="ARBA" id="ARBA00022833"/>
    </source>
</evidence>
<dbReference type="GO" id="GO:0016491">
    <property type="term" value="F:oxidoreductase activity"/>
    <property type="evidence" value="ECO:0007669"/>
    <property type="project" value="UniProtKB-KW"/>
</dbReference>
<accession>A0AA42BWU0</accession>
<evidence type="ECO:0000256" key="1">
    <source>
        <dbReference type="ARBA" id="ARBA00001947"/>
    </source>
</evidence>
<evidence type="ECO:0000313" key="8">
    <source>
        <dbReference type="EMBL" id="MCS5727133.1"/>
    </source>
</evidence>
<dbReference type="SUPFAM" id="SSF51735">
    <property type="entry name" value="NAD(P)-binding Rossmann-fold domains"/>
    <property type="match status" value="1"/>
</dbReference>
<dbReference type="InterPro" id="IPR011032">
    <property type="entry name" value="GroES-like_sf"/>
</dbReference>
<dbReference type="Proteomes" id="UP001165587">
    <property type="component" value="Unassembled WGS sequence"/>
</dbReference>
<evidence type="ECO:0000256" key="3">
    <source>
        <dbReference type="ARBA" id="ARBA00022723"/>
    </source>
</evidence>
<comment type="similarity">
    <text evidence="2">Belongs to the zinc-containing alcohol dehydrogenase family.</text>
</comment>
<dbReference type="InterPro" id="IPR036291">
    <property type="entry name" value="NAD(P)-bd_dom_sf"/>
</dbReference>
<dbReference type="InterPro" id="IPR013154">
    <property type="entry name" value="ADH-like_N"/>
</dbReference>
<reference evidence="8" key="1">
    <citation type="submission" date="2022-08" db="EMBL/GenBank/DDBJ databases">
        <authorList>
            <person name="Deng Y."/>
            <person name="Han X.-F."/>
            <person name="Zhang Y.-Q."/>
        </authorList>
    </citation>
    <scope>NUCLEOTIDE SEQUENCE</scope>
    <source>
        <strain evidence="8">CPCC 203407</strain>
    </source>
</reference>
<feature type="domain" description="Alcohol dehydrogenase-like N-terminal" evidence="7">
    <location>
        <begin position="29"/>
        <end position="151"/>
    </location>
</feature>
<evidence type="ECO:0000256" key="2">
    <source>
        <dbReference type="ARBA" id="ARBA00008072"/>
    </source>
</evidence>
<feature type="domain" description="Alcohol dehydrogenase-like C-terminal" evidence="6">
    <location>
        <begin position="196"/>
        <end position="330"/>
    </location>
</feature>
<dbReference type="SUPFAM" id="SSF50129">
    <property type="entry name" value="GroES-like"/>
    <property type="match status" value="1"/>
</dbReference>
<dbReference type="Pfam" id="PF08240">
    <property type="entry name" value="ADH_N"/>
    <property type="match status" value="1"/>
</dbReference>
<keyword evidence="9" id="KW-1185">Reference proteome</keyword>
<dbReference type="GO" id="GO:0046872">
    <property type="term" value="F:metal ion binding"/>
    <property type="evidence" value="ECO:0007669"/>
    <property type="project" value="UniProtKB-KW"/>
</dbReference>
<dbReference type="InterPro" id="IPR013149">
    <property type="entry name" value="ADH-like_C"/>
</dbReference>
<evidence type="ECO:0000313" key="9">
    <source>
        <dbReference type="Proteomes" id="UP001165587"/>
    </source>
</evidence>
<keyword evidence="3" id="KW-0479">Metal-binding</keyword>
<dbReference type="RefSeq" id="WP_259530103.1">
    <property type="nucleotide sequence ID" value="NZ_JANLCK010000008.1"/>
</dbReference>
<evidence type="ECO:0000259" key="6">
    <source>
        <dbReference type="Pfam" id="PF00107"/>
    </source>
</evidence>
<comment type="caution">
    <text evidence="8">The sequence shown here is derived from an EMBL/GenBank/DDBJ whole genome shotgun (WGS) entry which is preliminary data.</text>
</comment>
<dbReference type="Gene3D" id="3.40.50.720">
    <property type="entry name" value="NAD(P)-binding Rossmann-like Domain"/>
    <property type="match status" value="1"/>
</dbReference>
<proteinExistence type="inferred from homology"/>
<comment type="cofactor">
    <cofactor evidence="1">
        <name>Zn(2+)</name>
        <dbReference type="ChEBI" id="CHEBI:29105"/>
    </cofactor>
</comment>
<protein>
    <submittedName>
        <fullName evidence="8">Zinc-binding dehydrogenase</fullName>
    </submittedName>
</protein>
<keyword evidence="4" id="KW-0862">Zinc</keyword>
<dbReference type="Pfam" id="PF00107">
    <property type="entry name" value="ADH_zinc_N"/>
    <property type="match status" value="1"/>
</dbReference>